<proteinExistence type="predicted"/>
<organism evidence="1 2">
    <name type="scientific">Romanomermis culicivorax</name>
    <name type="common">Nematode worm</name>
    <dbReference type="NCBI Taxonomy" id="13658"/>
    <lineage>
        <taxon>Eukaryota</taxon>
        <taxon>Metazoa</taxon>
        <taxon>Ecdysozoa</taxon>
        <taxon>Nematoda</taxon>
        <taxon>Enoplea</taxon>
        <taxon>Dorylaimia</taxon>
        <taxon>Mermithida</taxon>
        <taxon>Mermithoidea</taxon>
        <taxon>Mermithidae</taxon>
        <taxon>Romanomermis</taxon>
    </lineage>
</organism>
<name>A0A915KFR2_ROMCU</name>
<dbReference type="Proteomes" id="UP000887565">
    <property type="component" value="Unplaced"/>
</dbReference>
<sequence length="63" mass="7309">VEKEVEKIEKLLIAYWYTEPHTHQYPECSSIPNSVHNKKLICKPNENGTLNNIKAQAYLQLQA</sequence>
<evidence type="ECO:0000313" key="1">
    <source>
        <dbReference type="Proteomes" id="UP000887565"/>
    </source>
</evidence>
<evidence type="ECO:0000313" key="2">
    <source>
        <dbReference type="WBParaSite" id="nRc.2.0.1.t37215-RA"/>
    </source>
</evidence>
<dbReference type="AlphaFoldDB" id="A0A915KFR2"/>
<protein>
    <submittedName>
        <fullName evidence="2">Uncharacterized protein</fullName>
    </submittedName>
</protein>
<reference evidence="2" key="1">
    <citation type="submission" date="2022-11" db="UniProtKB">
        <authorList>
            <consortium name="WormBaseParasite"/>
        </authorList>
    </citation>
    <scope>IDENTIFICATION</scope>
</reference>
<keyword evidence="1" id="KW-1185">Reference proteome</keyword>
<dbReference type="WBParaSite" id="nRc.2.0.1.t37215-RA">
    <property type="protein sequence ID" value="nRc.2.0.1.t37215-RA"/>
    <property type="gene ID" value="nRc.2.0.1.g37215"/>
</dbReference>
<accession>A0A915KFR2</accession>